<dbReference type="EMBL" id="BAAAPE010000005">
    <property type="protein sequence ID" value="GAA2068711.1"/>
    <property type="molecule type" value="Genomic_DNA"/>
</dbReference>
<evidence type="ECO:0000313" key="3">
    <source>
        <dbReference type="Proteomes" id="UP001500016"/>
    </source>
</evidence>
<dbReference type="Pfam" id="PF11706">
    <property type="entry name" value="zf-CGNR"/>
    <property type="match status" value="1"/>
</dbReference>
<dbReference type="PANTHER" id="PTHR35525:SF3">
    <property type="entry name" value="BLL6575 PROTEIN"/>
    <property type="match status" value="1"/>
</dbReference>
<evidence type="ECO:0000313" key="2">
    <source>
        <dbReference type="EMBL" id="GAA2068711.1"/>
    </source>
</evidence>
<dbReference type="Pfam" id="PF07336">
    <property type="entry name" value="ABATE"/>
    <property type="match status" value="1"/>
</dbReference>
<dbReference type="PANTHER" id="PTHR35525">
    <property type="entry name" value="BLL6575 PROTEIN"/>
    <property type="match status" value="1"/>
</dbReference>
<reference evidence="3" key="1">
    <citation type="journal article" date="2019" name="Int. J. Syst. Evol. Microbiol.">
        <title>The Global Catalogue of Microorganisms (GCM) 10K type strain sequencing project: providing services to taxonomists for standard genome sequencing and annotation.</title>
        <authorList>
            <consortium name="The Broad Institute Genomics Platform"/>
            <consortium name="The Broad Institute Genome Sequencing Center for Infectious Disease"/>
            <person name="Wu L."/>
            <person name="Ma J."/>
        </authorList>
    </citation>
    <scope>NUCLEOTIDE SEQUENCE [LARGE SCALE GENOMIC DNA]</scope>
    <source>
        <strain evidence="3">JCM 15478</strain>
    </source>
</reference>
<dbReference type="Gene3D" id="1.10.3300.10">
    <property type="entry name" value="Jann2411-like domain"/>
    <property type="match status" value="1"/>
</dbReference>
<feature type="domain" description="Zinc finger CGNR" evidence="1">
    <location>
        <begin position="147"/>
        <end position="189"/>
    </location>
</feature>
<organism evidence="2 3">
    <name type="scientific">Streptomyces albiaxialis</name>
    <dbReference type="NCBI Taxonomy" id="329523"/>
    <lineage>
        <taxon>Bacteria</taxon>
        <taxon>Bacillati</taxon>
        <taxon>Actinomycetota</taxon>
        <taxon>Actinomycetes</taxon>
        <taxon>Kitasatosporales</taxon>
        <taxon>Streptomycetaceae</taxon>
        <taxon>Streptomyces</taxon>
    </lineage>
</organism>
<sequence length="195" mass="20244">MMFDSHVALLLDAAVSLVNALTDGHRRGRPYTAPRGDDELTAAVVAALPATGTAPAAIGAEDAEYLARTAREMRQVFEAAATGDLDAAAGTLNSLLRSTGARPQLDRAPDEPWQVHFHGAQDSPGVGWSAGCAAGLALAAGSDLAGRLGVCQAPRCDRVFTDTSRNGTRQFCSTACQSRVKAAAHRARRTADSGD</sequence>
<gene>
    <name evidence="2" type="ORF">GCM10009801_17210</name>
</gene>
<dbReference type="InterPro" id="IPR010852">
    <property type="entry name" value="ABATE"/>
</dbReference>
<dbReference type="InterPro" id="IPR023286">
    <property type="entry name" value="ABATE_dom_sf"/>
</dbReference>
<name>A0ABP5HBE7_9ACTN</name>
<dbReference type="Proteomes" id="UP001500016">
    <property type="component" value="Unassembled WGS sequence"/>
</dbReference>
<protein>
    <recommendedName>
        <fullName evidence="1">Zinc finger CGNR domain-containing protein</fullName>
    </recommendedName>
</protein>
<dbReference type="SUPFAM" id="SSF160904">
    <property type="entry name" value="Jann2411-like"/>
    <property type="match status" value="1"/>
</dbReference>
<keyword evidence="3" id="KW-1185">Reference proteome</keyword>
<evidence type="ECO:0000259" key="1">
    <source>
        <dbReference type="Pfam" id="PF11706"/>
    </source>
</evidence>
<comment type="caution">
    <text evidence="2">The sequence shown here is derived from an EMBL/GenBank/DDBJ whole genome shotgun (WGS) entry which is preliminary data.</text>
</comment>
<dbReference type="InterPro" id="IPR021005">
    <property type="entry name" value="Znf_CGNR"/>
</dbReference>
<proteinExistence type="predicted"/>
<accession>A0ABP5HBE7</accession>